<organism evidence="1 2">
    <name type="scientific">Pisolithus tinctorius Marx 270</name>
    <dbReference type="NCBI Taxonomy" id="870435"/>
    <lineage>
        <taxon>Eukaryota</taxon>
        <taxon>Fungi</taxon>
        <taxon>Dikarya</taxon>
        <taxon>Basidiomycota</taxon>
        <taxon>Agaricomycotina</taxon>
        <taxon>Agaricomycetes</taxon>
        <taxon>Agaricomycetidae</taxon>
        <taxon>Boletales</taxon>
        <taxon>Sclerodermatineae</taxon>
        <taxon>Pisolithaceae</taxon>
        <taxon>Pisolithus</taxon>
    </lineage>
</organism>
<reference evidence="2" key="2">
    <citation type="submission" date="2015-01" db="EMBL/GenBank/DDBJ databases">
        <title>Evolutionary Origins and Diversification of the Mycorrhizal Mutualists.</title>
        <authorList>
            <consortium name="DOE Joint Genome Institute"/>
            <consortium name="Mycorrhizal Genomics Consortium"/>
            <person name="Kohler A."/>
            <person name="Kuo A."/>
            <person name="Nagy L.G."/>
            <person name="Floudas D."/>
            <person name="Copeland A."/>
            <person name="Barry K.W."/>
            <person name="Cichocki N."/>
            <person name="Veneault-Fourrey C."/>
            <person name="LaButti K."/>
            <person name="Lindquist E.A."/>
            <person name="Lipzen A."/>
            <person name="Lundell T."/>
            <person name="Morin E."/>
            <person name="Murat C."/>
            <person name="Riley R."/>
            <person name="Ohm R."/>
            <person name="Sun H."/>
            <person name="Tunlid A."/>
            <person name="Henrissat B."/>
            <person name="Grigoriev I.V."/>
            <person name="Hibbett D.S."/>
            <person name="Martin F."/>
        </authorList>
    </citation>
    <scope>NUCLEOTIDE SEQUENCE [LARGE SCALE GENOMIC DNA]</scope>
    <source>
        <strain evidence="2">Marx 270</strain>
    </source>
</reference>
<dbReference type="STRING" id="870435.A0A0C3NRU4"/>
<gene>
    <name evidence="1" type="ORF">M404DRAFT_145372</name>
</gene>
<sequence length="60" mass="6971">MTDFKLAGRWEQKHTKVFLDLKLILYSYLDFSYNAPQHNRTPFVVTMDGCQEGFGAVLTQ</sequence>
<evidence type="ECO:0000313" key="2">
    <source>
        <dbReference type="Proteomes" id="UP000054217"/>
    </source>
</evidence>
<proteinExistence type="predicted"/>
<dbReference type="OrthoDB" id="2662456at2759"/>
<evidence type="ECO:0008006" key="3">
    <source>
        <dbReference type="Google" id="ProtNLM"/>
    </source>
</evidence>
<dbReference type="Proteomes" id="UP000054217">
    <property type="component" value="Unassembled WGS sequence"/>
</dbReference>
<protein>
    <recommendedName>
        <fullName evidence="3">Reverse transcriptase/retrotransposon-derived protein RNase H-like domain-containing protein</fullName>
    </recommendedName>
</protein>
<dbReference type="InParanoid" id="A0A0C3NRU4"/>
<reference evidence="1 2" key="1">
    <citation type="submission" date="2014-04" db="EMBL/GenBank/DDBJ databases">
        <authorList>
            <consortium name="DOE Joint Genome Institute"/>
            <person name="Kuo A."/>
            <person name="Kohler A."/>
            <person name="Costa M.D."/>
            <person name="Nagy L.G."/>
            <person name="Floudas D."/>
            <person name="Copeland A."/>
            <person name="Barry K.W."/>
            <person name="Cichocki N."/>
            <person name="Veneault-Fourrey C."/>
            <person name="LaButti K."/>
            <person name="Lindquist E.A."/>
            <person name="Lipzen A."/>
            <person name="Lundell T."/>
            <person name="Morin E."/>
            <person name="Murat C."/>
            <person name="Sun H."/>
            <person name="Tunlid A."/>
            <person name="Henrissat B."/>
            <person name="Grigoriev I.V."/>
            <person name="Hibbett D.S."/>
            <person name="Martin F."/>
            <person name="Nordberg H.P."/>
            <person name="Cantor M.N."/>
            <person name="Hua S.X."/>
        </authorList>
    </citation>
    <scope>NUCLEOTIDE SEQUENCE [LARGE SCALE GENOMIC DNA]</scope>
    <source>
        <strain evidence="1 2">Marx 270</strain>
    </source>
</reference>
<dbReference type="EMBL" id="KN831975">
    <property type="protein sequence ID" value="KIO03590.1"/>
    <property type="molecule type" value="Genomic_DNA"/>
</dbReference>
<evidence type="ECO:0000313" key="1">
    <source>
        <dbReference type="EMBL" id="KIO03590.1"/>
    </source>
</evidence>
<name>A0A0C3NRU4_PISTI</name>
<keyword evidence="2" id="KW-1185">Reference proteome</keyword>
<accession>A0A0C3NRU4</accession>
<dbReference type="HOGENOM" id="CLU_178721_1_0_1"/>
<dbReference type="AlphaFoldDB" id="A0A0C3NRU4"/>